<keyword evidence="3" id="KW-0804">Transcription</keyword>
<keyword evidence="6" id="KW-1185">Reference proteome</keyword>
<dbReference type="RefSeq" id="WP_271010942.1">
    <property type="nucleotide sequence ID" value="NZ_JAQIFT010000010.1"/>
</dbReference>
<dbReference type="SMART" id="SM00347">
    <property type="entry name" value="HTH_MARR"/>
    <property type="match status" value="1"/>
</dbReference>
<evidence type="ECO:0000313" key="6">
    <source>
        <dbReference type="Proteomes" id="UP001169242"/>
    </source>
</evidence>
<keyword evidence="2" id="KW-0238">DNA-binding</keyword>
<gene>
    <name evidence="5" type="ORF">PBV87_01940</name>
</gene>
<dbReference type="PROSITE" id="PS50995">
    <property type="entry name" value="HTH_MARR_2"/>
    <property type="match status" value="1"/>
</dbReference>
<dbReference type="GO" id="GO:0003677">
    <property type="term" value="F:DNA binding"/>
    <property type="evidence" value="ECO:0007669"/>
    <property type="project" value="UniProtKB-KW"/>
</dbReference>
<accession>A0AA42DJP3</accession>
<reference evidence="5" key="1">
    <citation type="journal article" date="2023" name="Int. J. Syst. Evol. Microbiol.">
        <title>&lt;i&gt;Holtiella tumoricola&lt;/i&gt; gen. nov. sp. nov., isolated from a human clinical sample.</title>
        <authorList>
            <person name="Allen-Vercoe E."/>
            <person name="Daigneault M.C."/>
            <person name="Vancuren S.J."/>
            <person name="Cochrane K."/>
            <person name="O'Neal L.L."/>
            <person name="Sankaranarayanan K."/>
            <person name="Lawson P.A."/>
        </authorList>
    </citation>
    <scope>NUCLEOTIDE SEQUENCE</scope>
    <source>
        <strain evidence="5">CC70A</strain>
    </source>
</reference>
<dbReference type="PANTHER" id="PTHR42756">
    <property type="entry name" value="TRANSCRIPTIONAL REGULATOR, MARR"/>
    <property type="match status" value="1"/>
</dbReference>
<organism evidence="5 6">
    <name type="scientific">Holtiella tumoricola</name>
    <dbReference type="NCBI Taxonomy" id="3018743"/>
    <lineage>
        <taxon>Bacteria</taxon>
        <taxon>Bacillati</taxon>
        <taxon>Bacillota</taxon>
        <taxon>Clostridia</taxon>
        <taxon>Lachnospirales</taxon>
        <taxon>Cellulosilyticaceae</taxon>
        <taxon>Holtiella</taxon>
    </lineage>
</organism>
<keyword evidence="1" id="KW-0805">Transcription regulation</keyword>
<evidence type="ECO:0000256" key="1">
    <source>
        <dbReference type="ARBA" id="ARBA00023015"/>
    </source>
</evidence>
<evidence type="ECO:0000256" key="2">
    <source>
        <dbReference type="ARBA" id="ARBA00023125"/>
    </source>
</evidence>
<sequence>MNTTNLPNISDQLFELVVKLNTKIFNQEEFLKSLPIPPSQVKVIFYLVHNGPASVSHIADKLCISKPNMTPIIDKLILENLVSRSEDPTDRRVILVAATPKAKKVLEGQRQIIKERLISKLQSVPPENLPQLLEGIEMLSPMLDFLK</sequence>
<dbReference type="Gene3D" id="1.10.10.10">
    <property type="entry name" value="Winged helix-like DNA-binding domain superfamily/Winged helix DNA-binding domain"/>
    <property type="match status" value="1"/>
</dbReference>
<dbReference type="Proteomes" id="UP001169242">
    <property type="component" value="Unassembled WGS sequence"/>
</dbReference>
<evidence type="ECO:0000259" key="4">
    <source>
        <dbReference type="PROSITE" id="PS50995"/>
    </source>
</evidence>
<dbReference type="SUPFAM" id="SSF46785">
    <property type="entry name" value="Winged helix' DNA-binding domain"/>
    <property type="match status" value="1"/>
</dbReference>
<dbReference type="InterPro" id="IPR036388">
    <property type="entry name" value="WH-like_DNA-bd_sf"/>
</dbReference>
<dbReference type="InterPro" id="IPR000835">
    <property type="entry name" value="HTH_MarR-typ"/>
</dbReference>
<feature type="domain" description="HTH marR-type" evidence="4">
    <location>
        <begin position="10"/>
        <end position="138"/>
    </location>
</feature>
<dbReference type="InterPro" id="IPR036390">
    <property type="entry name" value="WH_DNA-bd_sf"/>
</dbReference>
<dbReference type="Pfam" id="PF01047">
    <property type="entry name" value="MarR"/>
    <property type="match status" value="1"/>
</dbReference>
<evidence type="ECO:0000313" key="5">
    <source>
        <dbReference type="EMBL" id="MDA3730267.1"/>
    </source>
</evidence>
<dbReference type="AlphaFoldDB" id="A0AA42DJP3"/>
<dbReference type="GO" id="GO:0003700">
    <property type="term" value="F:DNA-binding transcription factor activity"/>
    <property type="evidence" value="ECO:0007669"/>
    <property type="project" value="InterPro"/>
</dbReference>
<evidence type="ECO:0000256" key="3">
    <source>
        <dbReference type="ARBA" id="ARBA00023163"/>
    </source>
</evidence>
<name>A0AA42DJP3_9FIRM</name>
<dbReference type="EMBL" id="JAQIFT010000010">
    <property type="protein sequence ID" value="MDA3730267.1"/>
    <property type="molecule type" value="Genomic_DNA"/>
</dbReference>
<dbReference type="PANTHER" id="PTHR42756:SF1">
    <property type="entry name" value="TRANSCRIPTIONAL REPRESSOR OF EMRAB OPERON"/>
    <property type="match status" value="1"/>
</dbReference>
<comment type="caution">
    <text evidence="5">The sequence shown here is derived from an EMBL/GenBank/DDBJ whole genome shotgun (WGS) entry which is preliminary data.</text>
</comment>
<proteinExistence type="predicted"/>
<protein>
    <submittedName>
        <fullName evidence="5">MarR family transcriptional regulator</fullName>
    </submittedName>
</protein>